<reference evidence="3" key="3">
    <citation type="journal article" date="2018" name="Plant J.">
        <title>The Sorghum bicolor reference genome: improved assembly, gene annotations, a transcriptome atlas, and signatures of genome organization.</title>
        <authorList>
            <person name="McCormick R.F."/>
            <person name="Truong S.K."/>
            <person name="Sreedasyam A."/>
            <person name="Jenkins J."/>
            <person name="Shu S."/>
            <person name="Sims D."/>
            <person name="Kennedy M."/>
            <person name="Amirebrahimi M."/>
            <person name="Weers B.D."/>
            <person name="McKinley B."/>
            <person name="Mattison A."/>
            <person name="Morishige D.T."/>
            <person name="Grimwood J."/>
            <person name="Schmutz J."/>
            <person name="Mullet J.E."/>
        </authorList>
    </citation>
    <scope>NUCLEOTIDE SEQUENCE [LARGE SCALE GENOMIC DNA]</scope>
    <source>
        <strain evidence="3">cv. BTx623</strain>
    </source>
</reference>
<feature type="compositionally biased region" description="Basic residues" evidence="1">
    <location>
        <begin position="201"/>
        <end position="223"/>
    </location>
</feature>
<evidence type="ECO:0000313" key="3">
    <source>
        <dbReference type="Proteomes" id="UP000000768"/>
    </source>
</evidence>
<dbReference type="STRING" id="4558.A0A1B6P5Z5"/>
<dbReference type="Proteomes" id="UP000000768">
    <property type="component" value="Chromosome 9"/>
</dbReference>
<feature type="compositionally biased region" description="Low complexity" evidence="1">
    <location>
        <begin position="224"/>
        <end position="233"/>
    </location>
</feature>
<dbReference type="OMA" id="DIKHAMV"/>
<evidence type="ECO:0000313" key="2">
    <source>
        <dbReference type="EMBL" id="KXG21106.1"/>
    </source>
</evidence>
<sequence length="296" mass="30681">MDGGSCGLEGVPVVTSGGNSPSSAGIPLLPEKRCGSFPETCGAAGGSAGPEGVPVVTSADNSPAHASIPLPCDSADKPCEAAAGSTAPLEAQICTGFSNSISLEVKKGLQKCATFPPTSGQAKQEDGSCCYADDGLKAAPAYERSVSLPQPTLKLIPAMKGGREKNGIASPTENRHVKWAPDVYDPPVTSVCHSVTNSYQRRSKHRKKEKNKQKKKQKGKSKKNQQSSTQNPSAPQVSDLGLKGVSTTGGQSSVDDLSKHEAGIMDYSMGSQEAKCGSSFLRESVAKMHFSIAEAS</sequence>
<dbReference type="EMBL" id="CM000768">
    <property type="protein sequence ID" value="KXG21105.1"/>
    <property type="molecule type" value="Genomic_DNA"/>
</dbReference>
<dbReference type="ExpressionAtlas" id="A0A1B6P5Z5">
    <property type="expression patterns" value="baseline and differential"/>
</dbReference>
<dbReference type="InParanoid" id="A0A1B6P5Z5"/>
<proteinExistence type="predicted"/>
<accession>A0A1B6P5Z5</accession>
<keyword evidence="3" id="KW-1185">Reference proteome</keyword>
<dbReference type="FunCoup" id="A0A1B6P5Z5">
    <property type="interactions" value="2081"/>
</dbReference>
<feature type="region of interest" description="Disordered" evidence="1">
    <location>
        <begin position="1"/>
        <end position="27"/>
    </location>
</feature>
<dbReference type="Gramene" id="KXG21105">
    <property type="protein sequence ID" value="KXG21105"/>
    <property type="gene ID" value="SORBI_3009G015800"/>
</dbReference>
<dbReference type="AlphaFoldDB" id="A0A1B6P5Z5"/>
<protein>
    <recommendedName>
        <fullName evidence="4">BRI1-KD interacting protein 130</fullName>
    </recommendedName>
</protein>
<organism evidence="2 3">
    <name type="scientific">Sorghum bicolor</name>
    <name type="common">Sorghum</name>
    <name type="synonym">Sorghum vulgare</name>
    <dbReference type="NCBI Taxonomy" id="4558"/>
    <lineage>
        <taxon>Eukaryota</taxon>
        <taxon>Viridiplantae</taxon>
        <taxon>Streptophyta</taxon>
        <taxon>Embryophyta</taxon>
        <taxon>Tracheophyta</taxon>
        <taxon>Spermatophyta</taxon>
        <taxon>Magnoliopsida</taxon>
        <taxon>Liliopsida</taxon>
        <taxon>Poales</taxon>
        <taxon>Poaceae</taxon>
        <taxon>PACMAD clade</taxon>
        <taxon>Panicoideae</taxon>
        <taxon>Andropogonodae</taxon>
        <taxon>Andropogoneae</taxon>
        <taxon>Sorghinae</taxon>
        <taxon>Sorghum</taxon>
    </lineage>
</organism>
<gene>
    <name evidence="2" type="ORF">SORBI_3009G015800</name>
</gene>
<name>A0A1B6P5Z5_SORBI</name>
<reference evidence="2" key="2">
    <citation type="submission" date="2017-02" db="EMBL/GenBank/DDBJ databases">
        <title>WGS assembly of Sorghum bicolor.</title>
        <authorList>
            <person name="Paterson A."/>
            <person name="Mullet J."/>
            <person name="Bowers J."/>
            <person name="Bruggmann R."/>
            <person name="Dubchak I."/>
            <person name="Grimwood J."/>
            <person name="Gundlach H."/>
            <person name="Haberer G."/>
            <person name="Hellsten U."/>
            <person name="Mitros T."/>
            <person name="Poliakov A."/>
            <person name="Schmutz J."/>
            <person name="Spannagl M."/>
            <person name="Tang H."/>
            <person name="Wang X."/>
            <person name="Wicker T."/>
            <person name="Bharti A."/>
            <person name="Chapman J."/>
            <person name="Feltus F."/>
            <person name="Gowik U."/>
            <person name="Grigoriev I."/>
            <person name="Lyons E."/>
            <person name="Maher C."/>
            <person name="Martis M."/>
            <person name="Narechania A."/>
            <person name="Otillar R."/>
            <person name="Penning B."/>
            <person name="Salamov A."/>
            <person name="Wang Y."/>
            <person name="Zhang L."/>
            <person name="Carpita N."/>
            <person name="Freeling M."/>
            <person name="Gingle A."/>
            <person name="Hash C."/>
            <person name="Keller B."/>
            <person name="Klein P."/>
            <person name="Kresovich S."/>
            <person name="Mccann M."/>
            <person name="Ming R."/>
            <person name="Peterson D."/>
            <person name="Rahman M."/>
            <person name="Ware D."/>
            <person name="Westhoff P."/>
            <person name="Mayer K."/>
            <person name="Messing J."/>
            <person name="Sims D."/>
            <person name="Jenkins J."/>
            <person name="Shu S."/>
            <person name="Rokhsar D."/>
        </authorList>
    </citation>
    <scope>NUCLEOTIDE SEQUENCE</scope>
</reference>
<evidence type="ECO:0000256" key="1">
    <source>
        <dbReference type="SAM" id="MobiDB-lite"/>
    </source>
</evidence>
<dbReference type="Gramene" id="KXG21106">
    <property type="protein sequence ID" value="KXG21106"/>
    <property type="gene ID" value="SORBI_3009G015800"/>
</dbReference>
<feature type="compositionally biased region" description="Polar residues" evidence="1">
    <location>
        <begin position="245"/>
        <end position="255"/>
    </location>
</feature>
<dbReference type="EMBL" id="CM000768">
    <property type="protein sequence ID" value="KXG21106.1"/>
    <property type="molecule type" value="Genomic_DNA"/>
</dbReference>
<dbReference type="eggNOG" id="ENOG502S25F">
    <property type="taxonomic scope" value="Eukaryota"/>
</dbReference>
<feature type="region of interest" description="Disordered" evidence="1">
    <location>
        <begin position="196"/>
        <end position="257"/>
    </location>
</feature>
<evidence type="ECO:0008006" key="4">
    <source>
        <dbReference type="Google" id="ProtNLM"/>
    </source>
</evidence>
<dbReference type="PANTHER" id="PTHR34952">
    <property type="entry name" value="OS05G0113500 PROTEIN"/>
    <property type="match status" value="1"/>
</dbReference>
<dbReference type="PANTHER" id="PTHR34952:SF2">
    <property type="entry name" value="OS05G0113500 PROTEIN"/>
    <property type="match status" value="1"/>
</dbReference>
<reference evidence="2 3" key="1">
    <citation type="journal article" date="2009" name="Nature">
        <title>The Sorghum bicolor genome and the diversification of grasses.</title>
        <authorList>
            <person name="Paterson A.H."/>
            <person name="Bowers J.E."/>
            <person name="Bruggmann R."/>
            <person name="Dubchak I."/>
            <person name="Grimwood J."/>
            <person name="Gundlach H."/>
            <person name="Haberer G."/>
            <person name="Hellsten U."/>
            <person name="Mitros T."/>
            <person name="Poliakov A."/>
            <person name="Schmutz J."/>
            <person name="Spannagl M."/>
            <person name="Tang H."/>
            <person name="Wang X."/>
            <person name="Wicker T."/>
            <person name="Bharti A.K."/>
            <person name="Chapman J."/>
            <person name="Feltus F.A."/>
            <person name="Gowik U."/>
            <person name="Grigoriev I.V."/>
            <person name="Lyons E."/>
            <person name="Maher C.A."/>
            <person name="Martis M."/>
            <person name="Narechania A."/>
            <person name="Otillar R.P."/>
            <person name="Penning B.W."/>
            <person name="Salamov A.A."/>
            <person name="Wang Y."/>
            <person name="Zhang L."/>
            <person name="Carpita N.C."/>
            <person name="Freeling M."/>
            <person name="Gingle A.R."/>
            <person name="Hash C.T."/>
            <person name="Keller B."/>
            <person name="Klein P."/>
            <person name="Kresovich S."/>
            <person name="McCann M.C."/>
            <person name="Ming R."/>
            <person name="Peterson D.G."/>
            <person name="Mehboob-ur-Rahman"/>
            <person name="Ware D."/>
            <person name="Westhoff P."/>
            <person name="Mayer K.F."/>
            <person name="Messing J."/>
            <person name="Rokhsar D.S."/>
        </authorList>
    </citation>
    <scope>NUCLEOTIDE SEQUENCE [LARGE SCALE GENOMIC DNA]</scope>
    <source>
        <strain evidence="3">cv. BTx623</strain>
    </source>
</reference>